<evidence type="ECO:0000313" key="2">
    <source>
        <dbReference type="EMBL" id="AUX26922.1"/>
    </source>
</evidence>
<proteinExistence type="predicted"/>
<name>A0A4V0NEP8_SORCE</name>
<sequence>MSQQTAAYAFVAVDDCGESCPDDEDRGDCPCPLDCASGCCAARIPAFPPSPSIPVLLAPSSAELLPLLPERAPPSPEAREVLHVPRHLT</sequence>
<evidence type="ECO:0000256" key="1">
    <source>
        <dbReference type="SAM" id="MobiDB-lite"/>
    </source>
</evidence>
<dbReference type="EMBL" id="CP012670">
    <property type="protein sequence ID" value="AUX26922.1"/>
    <property type="molecule type" value="Genomic_DNA"/>
</dbReference>
<feature type="region of interest" description="Disordered" evidence="1">
    <location>
        <begin position="70"/>
        <end position="89"/>
    </location>
</feature>
<gene>
    <name evidence="2" type="ORF">SOCEGT47_074920</name>
</gene>
<evidence type="ECO:0000313" key="3">
    <source>
        <dbReference type="Proteomes" id="UP000295781"/>
    </source>
</evidence>
<reference evidence="2 3" key="1">
    <citation type="submission" date="2015-09" db="EMBL/GenBank/DDBJ databases">
        <title>Sorangium comparison.</title>
        <authorList>
            <person name="Zaburannyi N."/>
            <person name="Bunk B."/>
            <person name="Overmann J."/>
            <person name="Mueller R."/>
        </authorList>
    </citation>
    <scope>NUCLEOTIDE SEQUENCE [LARGE SCALE GENOMIC DNA]</scope>
    <source>
        <strain evidence="2 3">So ceGT47</strain>
    </source>
</reference>
<dbReference type="AlphaFoldDB" id="A0A4V0NEP8"/>
<dbReference type="Proteomes" id="UP000295781">
    <property type="component" value="Chromosome"/>
</dbReference>
<accession>A0A4V0NEP8</accession>
<organism evidence="2 3">
    <name type="scientific">Sorangium cellulosum</name>
    <name type="common">Polyangium cellulosum</name>
    <dbReference type="NCBI Taxonomy" id="56"/>
    <lineage>
        <taxon>Bacteria</taxon>
        <taxon>Pseudomonadati</taxon>
        <taxon>Myxococcota</taxon>
        <taxon>Polyangia</taxon>
        <taxon>Polyangiales</taxon>
        <taxon>Polyangiaceae</taxon>
        <taxon>Sorangium</taxon>
    </lineage>
</organism>
<protein>
    <submittedName>
        <fullName evidence="2">Uncharacterized protein</fullName>
    </submittedName>
</protein>